<dbReference type="InterPro" id="IPR008979">
    <property type="entry name" value="Galactose-bd-like_sf"/>
</dbReference>
<comment type="similarity">
    <text evidence="1">Belongs to the glycosyl hydrolase 2 family.</text>
</comment>
<evidence type="ECO:0000256" key="5">
    <source>
        <dbReference type="ARBA" id="ARBA00023326"/>
    </source>
</evidence>
<keyword evidence="2 11" id="KW-0378">Hydrolase</keyword>
<dbReference type="InterPro" id="IPR043534">
    <property type="entry name" value="EBDG/EBM"/>
</dbReference>
<protein>
    <submittedName>
        <fullName evidence="11">Glycoside hydrolase family 2 protein</fullName>
    </submittedName>
</protein>
<evidence type="ECO:0000259" key="9">
    <source>
        <dbReference type="Pfam" id="PF18368"/>
    </source>
</evidence>
<evidence type="ECO:0000259" key="8">
    <source>
        <dbReference type="Pfam" id="PF17786"/>
    </source>
</evidence>
<gene>
    <name evidence="11" type="ORF">R9X50_00152200</name>
</gene>
<feature type="domain" description="Beta-mannosidase-like galactose-binding" evidence="10">
    <location>
        <begin position="62"/>
        <end position="177"/>
    </location>
</feature>
<evidence type="ECO:0000313" key="12">
    <source>
        <dbReference type="Proteomes" id="UP001303373"/>
    </source>
</evidence>
<dbReference type="InterPro" id="IPR041351">
    <property type="entry name" value="Ig_GlcNase"/>
</dbReference>
<dbReference type="Pfam" id="PF00703">
    <property type="entry name" value="Glyco_hydro_2"/>
    <property type="match status" value="1"/>
</dbReference>
<dbReference type="InterPro" id="IPR036156">
    <property type="entry name" value="Beta-gal/glucu_dom_sf"/>
</dbReference>
<dbReference type="Proteomes" id="UP001303373">
    <property type="component" value="Chromosome 2"/>
</dbReference>
<feature type="chain" id="PRO_5042889110" evidence="6">
    <location>
        <begin position="21"/>
        <end position="884"/>
    </location>
</feature>
<keyword evidence="5" id="KW-0624">Polysaccharide degradation</keyword>
<dbReference type="Pfam" id="PF17786">
    <property type="entry name" value="Mannosidase_ig"/>
    <property type="match status" value="1"/>
</dbReference>
<dbReference type="SUPFAM" id="SSF51445">
    <property type="entry name" value="(Trans)glycosidases"/>
    <property type="match status" value="1"/>
</dbReference>
<dbReference type="InterPro" id="IPR013783">
    <property type="entry name" value="Ig-like_fold"/>
</dbReference>
<accession>A0AAQ3LZ81</accession>
<evidence type="ECO:0000259" key="7">
    <source>
        <dbReference type="Pfam" id="PF00703"/>
    </source>
</evidence>
<evidence type="ECO:0000256" key="1">
    <source>
        <dbReference type="ARBA" id="ARBA00007401"/>
    </source>
</evidence>
<reference evidence="11 12" key="1">
    <citation type="submission" date="2023-11" db="EMBL/GenBank/DDBJ databases">
        <title>An acidophilic fungus is an integral part of prey digestion in a carnivorous sundew plant.</title>
        <authorList>
            <person name="Tsai I.J."/>
        </authorList>
    </citation>
    <scope>NUCLEOTIDE SEQUENCE [LARGE SCALE GENOMIC DNA]</scope>
    <source>
        <strain evidence="11">169a</strain>
    </source>
</reference>
<evidence type="ECO:0000313" key="11">
    <source>
        <dbReference type="EMBL" id="WPG98728.1"/>
    </source>
</evidence>
<dbReference type="Gene3D" id="2.60.40.10">
    <property type="entry name" value="Immunoglobulins"/>
    <property type="match status" value="3"/>
</dbReference>
<keyword evidence="6" id="KW-0732">Signal</keyword>
<dbReference type="Pfam" id="PF22666">
    <property type="entry name" value="Glyco_hydro_2_N2"/>
    <property type="match status" value="1"/>
</dbReference>
<name>A0AAQ3LZ81_9PEZI</name>
<organism evidence="11 12">
    <name type="scientific">Acrodontium crateriforme</name>
    <dbReference type="NCBI Taxonomy" id="150365"/>
    <lineage>
        <taxon>Eukaryota</taxon>
        <taxon>Fungi</taxon>
        <taxon>Dikarya</taxon>
        <taxon>Ascomycota</taxon>
        <taxon>Pezizomycotina</taxon>
        <taxon>Dothideomycetes</taxon>
        <taxon>Dothideomycetidae</taxon>
        <taxon>Mycosphaerellales</taxon>
        <taxon>Teratosphaeriaceae</taxon>
        <taxon>Acrodontium</taxon>
    </lineage>
</organism>
<dbReference type="InterPro" id="IPR017853">
    <property type="entry name" value="GH"/>
</dbReference>
<dbReference type="Gene3D" id="2.60.120.260">
    <property type="entry name" value="Galactose-binding domain-like"/>
    <property type="match status" value="1"/>
</dbReference>
<proteinExistence type="inferred from homology"/>
<dbReference type="GO" id="GO:0004553">
    <property type="term" value="F:hydrolase activity, hydrolyzing O-glycosyl compounds"/>
    <property type="evidence" value="ECO:0007669"/>
    <property type="project" value="InterPro"/>
</dbReference>
<dbReference type="InterPro" id="IPR054593">
    <property type="entry name" value="Beta-mannosidase-like_N2"/>
</dbReference>
<feature type="domain" description="Mannosidase Ig/CBM-like" evidence="8">
    <location>
        <begin position="681"/>
        <end position="760"/>
    </location>
</feature>
<evidence type="ECO:0000256" key="3">
    <source>
        <dbReference type="ARBA" id="ARBA00023277"/>
    </source>
</evidence>
<evidence type="ECO:0000259" key="10">
    <source>
        <dbReference type="Pfam" id="PF22666"/>
    </source>
</evidence>
<dbReference type="AlphaFoldDB" id="A0AAQ3LZ81"/>
<sequence>MPGLLSCVFVALIVTSQAEAQNYGQNLLVKAAGQSAAIPGWDLQSTAKAGHELARLSTVDYDSSSWHHIGSRATVFAGLIEAGVYNADDLFYSDNLNTKVDYSQFSVPWLYRKEFGLQPAKERHFLLKTNGITSKADIWLNGHEVANSEHQAGAYGGHTYDVTSLVKGENALAIKAYPTDFDKDFGLGFVDWNPYPPDNGTGVWRDVEIKETGPLAMDVPRIVSDFREPGQKSVCVTIKTEVQNYEKTKMSGSITGSIKADDGSEVTSVSKMFSLLPGETKTISIQSIIENPEVWWPAQWGKQPLYEAQVSVYSAGALSDTSTKKKFGIRHVVSEVNSHNDTLFHINGRPFLVFGGGYSPDIFLRWDGKTFETQMKYVLDMGMNTIRLEGKQMHPELYEIADRIGLMVISGWECCDKWEAWSYNGDVTATLWNENDYHTANASMRHEASMLQSHASMLAFFVGSDYWPNDRAAAMYVQALHDWDWQNPIICSAAKRGYPEILGPSGMKMDGPYDWVPPNYWYGDQLGAGFGFGSELGAGVGTPEIGSLRKFLSRSDMENLWKAPQKGLFHMSRNVSQFYNRSVYNNALYHRYGKPTSLEDYLLKAQMMDYEATKAEYEGYAANFNSERPATGAIYWMLNNAWPSLHWNQFDYYLHPAGSYFGTKVGARTEHVAYNYDEKKIVLINRSLTGQGARTIDIQLVDTDGKIISKHNLQVQTTPNTSKSVADVAGIDKIANVAFLRVVLSDSKGNTLSRNIYWLSSNIDTLDWDNSTWWYTPVTKFVDLTALNTMKQADLHVTSNPLYGSEHVIVLENKSDIPAVFIRLNLVDKDGMDVNPVQWSDNYVTLWPREKMALTVSSLGSSAAAVEISGKNVKNGQVPLKYLR</sequence>
<dbReference type="Pfam" id="PF18368">
    <property type="entry name" value="Ig_GlcNase"/>
    <property type="match status" value="1"/>
</dbReference>
<keyword evidence="12" id="KW-1185">Reference proteome</keyword>
<evidence type="ECO:0000256" key="2">
    <source>
        <dbReference type="ARBA" id="ARBA00022801"/>
    </source>
</evidence>
<dbReference type="PANTHER" id="PTHR43536">
    <property type="entry name" value="MANNOSYLGLYCOPROTEIN ENDO-BETA-MANNOSIDASE"/>
    <property type="match status" value="1"/>
</dbReference>
<dbReference type="GO" id="GO:0000272">
    <property type="term" value="P:polysaccharide catabolic process"/>
    <property type="evidence" value="ECO:0007669"/>
    <property type="project" value="UniProtKB-KW"/>
</dbReference>
<evidence type="ECO:0000256" key="6">
    <source>
        <dbReference type="SAM" id="SignalP"/>
    </source>
</evidence>
<feature type="domain" description="Exo-beta-D-glucosaminidase Ig-fold" evidence="9">
    <location>
        <begin position="773"/>
        <end position="873"/>
    </location>
</feature>
<keyword evidence="3" id="KW-0119">Carbohydrate metabolism</keyword>
<dbReference type="EMBL" id="CP138581">
    <property type="protein sequence ID" value="WPG98728.1"/>
    <property type="molecule type" value="Genomic_DNA"/>
</dbReference>
<keyword evidence="4" id="KW-0326">Glycosidase</keyword>
<dbReference type="Gene3D" id="3.20.20.80">
    <property type="entry name" value="Glycosidases"/>
    <property type="match status" value="1"/>
</dbReference>
<evidence type="ECO:0000256" key="4">
    <source>
        <dbReference type="ARBA" id="ARBA00023295"/>
    </source>
</evidence>
<feature type="signal peptide" evidence="6">
    <location>
        <begin position="1"/>
        <end position="20"/>
    </location>
</feature>
<dbReference type="SUPFAM" id="SSF49303">
    <property type="entry name" value="beta-Galactosidase/glucuronidase domain"/>
    <property type="match status" value="3"/>
</dbReference>
<dbReference type="InterPro" id="IPR006102">
    <property type="entry name" value="Ig-like_GH2"/>
</dbReference>
<dbReference type="InterPro" id="IPR041447">
    <property type="entry name" value="Mannosidase_ig"/>
</dbReference>
<dbReference type="PANTHER" id="PTHR43536:SF1">
    <property type="entry name" value="MANNOSYLGLYCOPROTEIN ENDO-BETA-MANNOSIDASE"/>
    <property type="match status" value="1"/>
</dbReference>
<dbReference type="SUPFAM" id="SSF49785">
    <property type="entry name" value="Galactose-binding domain-like"/>
    <property type="match status" value="1"/>
</dbReference>
<feature type="domain" description="Glycoside hydrolase family 2 immunoglobulin-like beta-sandwich" evidence="7">
    <location>
        <begin position="229"/>
        <end position="330"/>
    </location>
</feature>